<proteinExistence type="predicted"/>
<reference evidence="1 2" key="1">
    <citation type="submission" date="2016-07" db="EMBL/GenBank/DDBJ databases">
        <title>Draft genome of Scalindua rubra, obtained from a brine-seawater interface in the Red Sea, sheds light on salt adaptation in anammox bacteria.</title>
        <authorList>
            <person name="Speth D.R."/>
            <person name="Lagkouvardos I."/>
            <person name="Wang Y."/>
            <person name="Qian P.-Y."/>
            <person name="Dutilh B.E."/>
            <person name="Jetten M.S."/>
        </authorList>
    </citation>
    <scope>NUCLEOTIDE SEQUENCE [LARGE SCALE GENOMIC DNA]</scope>
    <source>
        <strain evidence="1">BSI-1</strain>
    </source>
</reference>
<name>A0A1E3XAL1_9BACT</name>
<comment type="caution">
    <text evidence="1">The sequence shown here is derived from an EMBL/GenBank/DDBJ whole genome shotgun (WGS) entry which is preliminary data.</text>
</comment>
<dbReference type="EMBL" id="MAYW01000054">
    <property type="protein sequence ID" value="ODS32629.1"/>
    <property type="molecule type" value="Genomic_DNA"/>
</dbReference>
<protein>
    <submittedName>
        <fullName evidence="1">Uncharacterized protein</fullName>
    </submittedName>
</protein>
<sequence>MNKTGYLEFKSFDVHFIYSFFMDFVKIDKTLKDVLDALNKDGNNWHKGRPEERRQVTMNLRVEKKWGENEYFSSIYKKEPGEIKGFSDKNLISNYETVDMDYEIVTRIFDTGAGTVNIKLGFKRKNGAFNSLDIHNIFNLADTGIQNSDVRIPSLTLFPDGKSEKGKKLFEIFFVECTSIEKVLKNISKSFNTTNEEETLWLDREFINMNMNKTDWQNPYVVTIGKLKEDSSSEKSLWWHYSLEDLRDKLETRKKYREAATLLFRFLIGREYISEGLQDDVYIPADLQGKDTFLRNFGWHRDIL</sequence>
<dbReference type="PATRIC" id="fig|1872076.5.peg.2629"/>
<evidence type="ECO:0000313" key="1">
    <source>
        <dbReference type="EMBL" id="ODS32629.1"/>
    </source>
</evidence>
<gene>
    <name evidence="1" type="ORF">SCARUB_02230</name>
</gene>
<dbReference type="Proteomes" id="UP000094056">
    <property type="component" value="Unassembled WGS sequence"/>
</dbReference>
<accession>A0A1E3XAL1</accession>
<organism evidence="1 2">
    <name type="scientific">Candidatus Scalindua rubra</name>
    <dbReference type="NCBI Taxonomy" id="1872076"/>
    <lineage>
        <taxon>Bacteria</taxon>
        <taxon>Pseudomonadati</taxon>
        <taxon>Planctomycetota</taxon>
        <taxon>Candidatus Brocadiia</taxon>
        <taxon>Candidatus Brocadiales</taxon>
        <taxon>Candidatus Scalinduaceae</taxon>
        <taxon>Candidatus Scalindua</taxon>
    </lineage>
</organism>
<dbReference type="AlphaFoldDB" id="A0A1E3XAL1"/>
<evidence type="ECO:0000313" key="2">
    <source>
        <dbReference type="Proteomes" id="UP000094056"/>
    </source>
</evidence>